<comment type="caution">
    <text evidence="12">The sequence shown here is derived from an EMBL/GenBank/DDBJ whole genome shotgun (WGS) entry which is preliminary data.</text>
</comment>
<dbReference type="PROSITE" id="PS50026">
    <property type="entry name" value="EGF_3"/>
    <property type="match status" value="1"/>
</dbReference>
<dbReference type="InterPro" id="IPR050372">
    <property type="entry name" value="Neurexin-related_CASP"/>
</dbReference>
<dbReference type="EMBL" id="WHWB01034330">
    <property type="protein sequence ID" value="KAJ7411347.1"/>
    <property type="molecule type" value="Genomic_DNA"/>
</dbReference>
<gene>
    <name evidence="12" type="ORF">WISP_103002</name>
</gene>
<dbReference type="Gene3D" id="2.10.25.10">
    <property type="entry name" value="Laminin"/>
    <property type="match status" value="1"/>
</dbReference>
<feature type="transmembrane region" description="Helical" evidence="9">
    <location>
        <begin position="778"/>
        <end position="799"/>
    </location>
</feature>
<feature type="domain" description="EGF-like" evidence="11">
    <location>
        <begin position="23"/>
        <end position="61"/>
    </location>
</feature>
<evidence type="ECO:0008006" key="14">
    <source>
        <dbReference type="Google" id="ProtNLM"/>
    </source>
</evidence>
<dbReference type="InterPro" id="IPR003585">
    <property type="entry name" value="Neurexin-like"/>
</dbReference>
<keyword evidence="13" id="KW-1185">Reference proteome</keyword>
<sequence>MNGVTLDLEERAKVTPGVKPGCSGHCTSYGMYCANGGKCVEKYNGYSCDCSKTAYDGPFCIKDVGAFFEEGMWLRYNFHSPGTSMKDLVSRTLLSSTDPEITAPDLSLNKEELSFSFSTTKSPCVLLYVSSYTQDFMAVLVNPSGNLQIRYSLGGTKDPFNIDVEHRNVANGQPHTVNVTRDGRDILLQLDHYPPTSYSLPATSDIQFNSPKALFLGKVIEIGKIDQDIYQYNTPGFTGCLSRVQFNQIAPLKAALRPTNASSQVHIQGELVESNCGASPLTIPPMSAATDPWHLDSAVEGTDYIASKASSEELMYTEESSNIRRGSGAIIWVAISPFGSSRAAAAELKALGVVSRDGREQGDIPRLPPRDQGDIPRMPPGEQGDIPRLPPRDQGDIPRMPPGEQGDIPRLPPGEQGDIPSLPPREQGDIPRLPPREQGDIPSLPPGKQGDIPRLPPGKQGDIPRMPLREQGHIPRMPPGEQGDIPRMPLREQGHIPRLPPGEQGDITRLPPGEQGDIPRMPPGEQGDIPRLPPGEQGVIPGLPLREQGDIPRMPPGEQGVIPRMPLREQGDIPRLPPGEQGDIPRLPPGEQGVIPSLPLRDQGDIPRMPPREQGDIPRLPLREQGDIPRMPPGEQSDIPRMPPREQGDIPRLPPREQGDIPRMPPGEQGDIPRMPPGEQGDIPRQEGQRSCTIFVHDATSHLSICSAGVINVMKVVAGIKCLSSFFPAYPLSPLHSLRAAVSPLAVPTTMLGMLNDASADFPYNGQAIGDGVNRNSAIIGGVIAVVIFTILCTLVFLIRYMFRHKGTYHTNEAKGAESAESADAAIMNNDPNFTETIDESKKEWLI</sequence>
<dbReference type="Gene3D" id="2.60.120.200">
    <property type="match status" value="1"/>
</dbReference>
<dbReference type="PANTHER" id="PTHR15036:SF33">
    <property type="entry name" value="CONTACTIN-ASSOCIATED PROTEIN-LIKE 2"/>
    <property type="match status" value="1"/>
</dbReference>
<dbReference type="SUPFAM" id="SSF49899">
    <property type="entry name" value="Concanavalin A-like lectins/glucanases"/>
    <property type="match status" value="1"/>
</dbReference>
<reference evidence="12" key="1">
    <citation type="submission" date="2019-10" db="EMBL/GenBank/DDBJ databases">
        <authorList>
            <person name="Soares A.E.R."/>
            <person name="Aleixo A."/>
            <person name="Schneider P."/>
            <person name="Miyaki C.Y."/>
            <person name="Schneider M.P."/>
            <person name="Mello C."/>
            <person name="Vasconcelos A.T.R."/>
        </authorList>
    </citation>
    <scope>NUCLEOTIDE SEQUENCE</scope>
    <source>
        <tissue evidence="12">Muscle</tissue>
    </source>
</reference>
<keyword evidence="7" id="KW-0245">EGF-like domain</keyword>
<evidence type="ECO:0000259" key="11">
    <source>
        <dbReference type="PROSITE" id="PS50026"/>
    </source>
</evidence>
<evidence type="ECO:0000256" key="4">
    <source>
        <dbReference type="ARBA" id="ARBA00022989"/>
    </source>
</evidence>
<dbReference type="PANTHER" id="PTHR15036">
    <property type="entry name" value="PIKACHURIN-LIKE PROTEIN"/>
    <property type="match status" value="1"/>
</dbReference>
<dbReference type="SMART" id="SM00294">
    <property type="entry name" value="4.1m"/>
    <property type="match status" value="1"/>
</dbReference>
<keyword evidence="3" id="KW-0130">Cell adhesion</keyword>
<keyword evidence="6" id="KW-1015">Disulfide bond</keyword>
<keyword evidence="4 9" id="KW-1133">Transmembrane helix</keyword>
<evidence type="ECO:0000256" key="8">
    <source>
        <dbReference type="SAM" id="MobiDB-lite"/>
    </source>
</evidence>
<accession>A0ABQ9CY36</accession>
<organism evidence="12 13">
    <name type="scientific">Willisornis vidua</name>
    <name type="common">Xingu scale-backed antbird</name>
    <dbReference type="NCBI Taxonomy" id="1566151"/>
    <lineage>
        <taxon>Eukaryota</taxon>
        <taxon>Metazoa</taxon>
        <taxon>Chordata</taxon>
        <taxon>Craniata</taxon>
        <taxon>Vertebrata</taxon>
        <taxon>Euteleostomi</taxon>
        <taxon>Archelosauria</taxon>
        <taxon>Archosauria</taxon>
        <taxon>Dinosauria</taxon>
        <taxon>Saurischia</taxon>
        <taxon>Theropoda</taxon>
        <taxon>Coelurosauria</taxon>
        <taxon>Aves</taxon>
        <taxon>Neognathae</taxon>
        <taxon>Neoaves</taxon>
        <taxon>Telluraves</taxon>
        <taxon>Australaves</taxon>
        <taxon>Passeriformes</taxon>
        <taxon>Thamnophilidae</taxon>
        <taxon>Willisornis</taxon>
    </lineage>
</organism>
<dbReference type="PROSITE" id="PS50025">
    <property type="entry name" value="LAM_G_DOMAIN"/>
    <property type="match status" value="1"/>
</dbReference>
<feature type="compositionally biased region" description="Basic and acidic residues" evidence="8">
    <location>
        <begin position="356"/>
        <end position="374"/>
    </location>
</feature>
<evidence type="ECO:0000256" key="6">
    <source>
        <dbReference type="ARBA" id="ARBA00023157"/>
    </source>
</evidence>
<dbReference type="Pfam" id="PF02210">
    <property type="entry name" value="Laminin_G_2"/>
    <property type="match status" value="1"/>
</dbReference>
<evidence type="ECO:0000256" key="5">
    <source>
        <dbReference type="ARBA" id="ARBA00023136"/>
    </source>
</evidence>
<evidence type="ECO:0000256" key="2">
    <source>
        <dbReference type="ARBA" id="ARBA00022692"/>
    </source>
</evidence>
<evidence type="ECO:0000256" key="9">
    <source>
        <dbReference type="SAM" id="Phobius"/>
    </source>
</evidence>
<dbReference type="CDD" id="cd00110">
    <property type="entry name" value="LamG"/>
    <property type="match status" value="1"/>
</dbReference>
<evidence type="ECO:0000256" key="1">
    <source>
        <dbReference type="ARBA" id="ARBA00004167"/>
    </source>
</evidence>
<evidence type="ECO:0000256" key="3">
    <source>
        <dbReference type="ARBA" id="ARBA00022889"/>
    </source>
</evidence>
<evidence type="ECO:0000256" key="7">
    <source>
        <dbReference type="PROSITE-ProRule" id="PRU00076"/>
    </source>
</evidence>
<keyword evidence="5 9" id="KW-0472">Membrane</keyword>
<dbReference type="Proteomes" id="UP001145742">
    <property type="component" value="Unassembled WGS sequence"/>
</dbReference>
<dbReference type="SMART" id="SM00282">
    <property type="entry name" value="LamG"/>
    <property type="match status" value="1"/>
</dbReference>
<protein>
    <recommendedName>
        <fullName evidence="14">CNTP2 protein</fullName>
    </recommendedName>
</protein>
<comment type="caution">
    <text evidence="7">Lacks conserved residue(s) required for the propagation of feature annotation.</text>
</comment>
<proteinExistence type="predicted"/>
<evidence type="ECO:0000313" key="13">
    <source>
        <dbReference type="Proteomes" id="UP001145742"/>
    </source>
</evidence>
<feature type="compositionally biased region" description="Basic and acidic residues" evidence="8">
    <location>
        <begin position="643"/>
        <end position="660"/>
    </location>
</feature>
<feature type="compositionally biased region" description="Basic and acidic residues" evidence="8">
    <location>
        <begin position="426"/>
        <end position="439"/>
    </location>
</feature>
<dbReference type="InterPro" id="IPR000742">
    <property type="entry name" value="EGF"/>
</dbReference>
<feature type="domain" description="Laminin G" evidence="10">
    <location>
        <begin position="90"/>
        <end position="276"/>
    </location>
</feature>
<evidence type="ECO:0000259" key="10">
    <source>
        <dbReference type="PROSITE" id="PS50025"/>
    </source>
</evidence>
<dbReference type="InterPro" id="IPR013320">
    <property type="entry name" value="ConA-like_dom_sf"/>
</dbReference>
<name>A0ABQ9CY36_9PASS</name>
<evidence type="ECO:0000313" key="12">
    <source>
        <dbReference type="EMBL" id="KAJ7411347.1"/>
    </source>
</evidence>
<feature type="region of interest" description="Disordered" evidence="8">
    <location>
        <begin position="355"/>
        <end position="676"/>
    </location>
</feature>
<comment type="subcellular location">
    <subcellularLocation>
        <location evidence="1">Membrane</location>
        <topology evidence="1">Single-pass membrane protein</topology>
    </subcellularLocation>
</comment>
<dbReference type="InterPro" id="IPR001791">
    <property type="entry name" value="Laminin_G"/>
</dbReference>
<feature type="compositionally biased region" description="Basic and acidic residues" evidence="8">
    <location>
        <begin position="602"/>
        <end position="627"/>
    </location>
</feature>
<dbReference type="CDD" id="cd00054">
    <property type="entry name" value="EGF_CA"/>
    <property type="match status" value="1"/>
</dbReference>
<keyword evidence="2 9" id="KW-0812">Transmembrane</keyword>